<reference evidence="3 4" key="1">
    <citation type="submission" date="2019-03" db="EMBL/GenBank/DDBJ databases">
        <title>Genomic Encyclopedia of Type Strains, Phase IV (KMG-IV): sequencing the most valuable type-strain genomes for metagenomic binning, comparative biology and taxonomic classification.</title>
        <authorList>
            <person name="Goeker M."/>
        </authorList>
    </citation>
    <scope>NUCLEOTIDE SEQUENCE [LARGE SCALE GENOMIC DNA]</scope>
    <source>
        <strain evidence="3 4">DSM 103428</strain>
    </source>
</reference>
<dbReference type="CDD" id="cd00063">
    <property type="entry name" value="FN3"/>
    <property type="match status" value="1"/>
</dbReference>
<dbReference type="SUPFAM" id="SSF49265">
    <property type="entry name" value="Fibronectin type III"/>
    <property type="match status" value="1"/>
</dbReference>
<keyword evidence="1" id="KW-0732">Signal</keyword>
<dbReference type="OrthoDB" id="116812at2"/>
<dbReference type="EMBL" id="SMGK01000004">
    <property type="protein sequence ID" value="TCK71890.1"/>
    <property type="molecule type" value="Genomic_DNA"/>
</dbReference>
<feature type="chain" id="PRO_5020888785" description="Fibronectin type-III domain-containing protein" evidence="1">
    <location>
        <begin position="22"/>
        <end position="357"/>
    </location>
</feature>
<dbReference type="Proteomes" id="UP000295210">
    <property type="component" value="Unassembled WGS sequence"/>
</dbReference>
<feature type="signal peptide" evidence="1">
    <location>
        <begin position="1"/>
        <end position="21"/>
    </location>
</feature>
<protein>
    <recommendedName>
        <fullName evidence="2">Fibronectin type-III domain-containing protein</fullName>
    </recommendedName>
</protein>
<dbReference type="Gene3D" id="2.60.40.10">
    <property type="entry name" value="Immunoglobulins"/>
    <property type="match status" value="1"/>
</dbReference>
<keyword evidence="4" id="KW-1185">Reference proteome</keyword>
<dbReference type="InterPro" id="IPR003961">
    <property type="entry name" value="FN3_dom"/>
</dbReference>
<dbReference type="PROSITE" id="PS51257">
    <property type="entry name" value="PROKAR_LIPOPROTEIN"/>
    <property type="match status" value="1"/>
</dbReference>
<feature type="domain" description="Fibronectin type-III" evidence="2">
    <location>
        <begin position="265"/>
        <end position="357"/>
    </location>
</feature>
<dbReference type="RefSeq" id="WP_131997101.1">
    <property type="nucleotide sequence ID" value="NZ_SMGK01000004.1"/>
</dbReference>
<accession>A0A4R1L4C3</accession>
<comment type="caution">
    <text evidence="3">The sequence shown here is derived from an EMBL/GenBank/DDBJ whole genome shotgun (WGS) entry which is preliminary data.</text>
</comment>
<dbReference type="AlphaFoldDB" id="A0A4R1L4C3"/>
<sequence>MKLRVLAAFSLTIIPAALTLAGCGMPANPQPPSLMLPNPVKDLTAVRTGDKVSLHWTMTRRTTDKITLVSDQDVHICREPAGKICETAGTLHAAPGKPAEFTDTLPAAEAKGQPALLTYHVELRNRFGRSAGPSNPAWTASGDAPAPVAALSAKTVPQGILLTWQPAPAQPADTSIRIQRTTVSPSAPRAANSDSFRLKTPTEQTLAVPSNVSQALDKQPAFDQSYRYTVQRVLALNLGGHLVEVASSPSLPVTIDARDIYPPAVPSGLESVADQQGHAIDLSWTPDSDADLAGYIVYRSQSSLPAVRISGSKPVATPSYRDTTPAPGAVYTYSVSAIDRDGNESARSMTTSETLPQ</sequence>
<gene>
    <name evidence="3" type="ORF">C7378_2512</name>
</gene>
<dbReference type="PROSITE" id="PS50853">
    <property type="entry name" value="FN3"/>
    <property type="match status" value="1"/>
</dbReference>
<evidence type="ECO:0000313" key="3">
    <source>
        <dbReference type="EMBL" id="TCK71890.1"/>
    </source>
</evidence>
<evidence type="ECO:0000256" key="1">
    <source>
        <dbReference type="SAM" id="SignalP"/>
    </source>
</evidence>
<dbReference type="InterPro" id="IPR036116">
    <property type="entry name" value="FN3_sf"/>
</dbReference>
<evidence type="ECO:0000259" key="2">
    <source>
        <dbReference type="PROSITE" id="PS50853"/>
    </source>
</evidence>
<dbReference type="InterPro" id="IPR013783">
    <property type="entry name" value="Ig-like_fold"/>
</dbReference>
<name>A0A4R1L4C3_9BACT</name>
<organism evidence="3 4">
    <name type="scientific">Acidipila rosea</name>
    <dbReference type="NCBI Taxonomy" id="768535"/>
    <lineage>
        <taxon>Bacteria</taxon>
        <taxon>Pseudomonadati</taxon>
        <taxon>Acidobacteriota</taxon>
        <taxon>Terriglobia</taxon>
        <taxon>Terriglobales</taxon>
        <taxon>Acidobacteriaceae</taxon>
        <taxon>Acidipila</taxon>
    </lineage>
</organism>
<evidence type="ECO:0000313" key="4">
    <source>
        <dbReference type="Proteomes" id="UP000295210"/>
    </source>
</evidence>
<proteinExistence type="predicted"/>